<proteinExistence type="predicted"/>
<feature type="region of interest" description="Disordered" evidence="2">
    <location>
        <begin position="323"/>
        <end position="363"/>
    </location>
</feature>
<dbReference type="OrthoDB" id="1026733at2759"/>
<dbReference type="GO" id="GO:0005783">
    <property type="term" value="C:endoplasmic reticulum"/>
    <property type="evidence" value="ECO:0007669"/>
    <property type="project" value="TreeGrafter"/>
</dbReference>
<dbReference type="InterPro" id="IPR006577">
    <property type="entry name" value="UAS"/>
</dbReference>
<dbReference type="SMART" id="SM00594">
    <property type="entry name" value="UAS"/>
    <property type="match status" value="1"/>
</dbReference>
<dbReference type="SUPFAM" id="SSF52833">
    <property type="entry name" value="Thioredoxin-like"/>
    <property type="match status" value="1"/>
</dbReference>
<dbReference type="InterPro" id="IPR001012">
    <property type="entry name" value="UBX_dom"/>
</dbReference>
<feature type="domain" description="UBX" evidence="3">
    <location>
        <begin position="399"/>
        <end position="470"/>
    </location>
</feature>
<dbReference type="InterPro" id="IPR049483">
    <property type="entry name" value="FAF1_2-like_UAS"/>
</dbReference>
<dbReference type="SUPFAM" id="SSF54236">
    <property type="entry name" value="Ubiquitin-like"/>
    <property type="match status" value="1"/>
</dbReference>
<dbReference type="GO" id="GO:0036503">
    <property type="term" value="P:ERAD pathway"/>
    <property type="evidence" value="ECO:0007669"/>
    <property type="project" value="TreeGrafter"/>
</dbReference>
<dbReference type="InterPro" id="IPR050730">
    <property type="entry name" value="UBX_domain-protein"/>
</dbReference>
<dbReference type="PROSITE" id="PS50033">
    <property type="entry name" value="UBX"/>
    <property type="match status" value="1"/>
</dbReference>
<dbReference type="Pfam" id="PF00789">
    <property type="entry name" value="UBX"/>
    <property type="match status" value="1"/>
</dbReference>
<sequence>MDVDDQQLARFMDACHCGADEARFFLEACGGHYERAMAMFLEQTGGGGGGGGHAARLQHPAGVAPRPAVPTGGAGGAVDAYAPAGGPLPLPLQLLSAVLGAPFALLGGSVRLVGRVLGMGASVAGAVGRRVLPARLVAALGRAGRAVAAAGAEVAPAAAAEEFVRQFADRYGDRRPRWQECGWNEAAGRAHAEAKFLFVYLHSPQHEDADAYCRDTLCNPEFVTFVNQTFFCWGGDVRRADAFRLASSLNAARYPYAALLAFSGPHTRLITCVEGRMAPEQLREVLQAGVNDHGGLLYQEQVDRQQREIDRRLREEQDAEYQRSLEADRAREAARDAAAREAAEAERAAREAEERARAEAEAAERQRADFAAALRRRQSEKALALPEEPPAGTPGTALIRIRLPDGSSHQRRFQAASPLQAVYDFVDSLEAVSALRYSLATTFPRRVYAAESLGQTLAELDLAPQAVLLMQPEDD</sequence>
<dbReference type="GO" id="GO:0043130">
    <property type="term" value="F:ubiquitin binding"/>
    <property type="evidence" value="ECO:0007669"/>
    <property type="project" value="TreeGrafter"/>
</dbReference>
<dbReference type="EMBL" id="LHPF02000002">
    <property type="protein sequence ID" value="PSC75453.1"/>
    <property type="molecule type" value="Genomic_DNA"/>
</dbReference>
<dbReference type="Gene3D" id="3.40.30.10">
    <property type="entry name" value="Glutaredoxin"/>
    <property type="match status" value="1"/>
</dbReference>
<gene>
    <name evidence="4" type="ORF">C2E20_1146</name>
</gene>
<dbReference type="SMART" id="SM00166">
    <property type="entry name" value="UBX"/>
    <property type="match status" value="1"/>
</dbReference>
<dbReference type="InterPro" id="IPR036249">
    <property type="entry name" value="Thioredoxin-like_sf"/>
</dbReference>
<dbReference type="PANTHER" id="PTHR23322:SF1">
    <property type="entry name" value="FAS-ASSOCIATED FACTOR 2"/>
    <property type="match status" value="1"/>
</dbReference>
<evidence type="ECO:0000259" key="3">
    <source>
        <dbReference type="PROSITE" id="PS50033"/>
    </source>
</evidence>
<comment type="caution">
    <text evidence="4">The sequence shown here is derived from an EMBL/GenBank/DDBJ whole genome shotgun (WGS) entry which is preliminary data.</text>
</comment>
<dbReference type="STRING" id="554055.A0A2P6VMZ2"/>
<protein>
    <submittedName>
        <fullName evidence="4">FAS-associated factor 2-B</fullName>
    </submittedName>
</protein>
<dbReference type="AlphaFoldDB" id="A0A2P6VMZ2"/>
<dbReference type="InterPro" id="IPR029071">
    <property type="entry name" value="Ubiquitin-like_domsf"/>
</dbReference>
<keyword evidence="1" id="KW-0175">Coiled coil</keyword>
<dbReference type="Gene3D" id="3.10.20.90">
    <property type="entry name" value="Phosphatidylinositol 3-kinase Catalytic Subunit, Chain A, domain 1"/>
    <property type="match status" value="1"/>
</dbReference>
<dbReference type="Pfam" id="PF21021">
    <property type="entry name" value="FAF1"/>
    <property type="match status" value="1"/>
</dbReference>
<organism evidence="4 5">
    <name type="scientific">Micractinium conductrix</name>
    <dbReference type="NCBI Taxonomy" id="554055"/>
    <lineage>
        <taxon>Eukaryota</taxon>
        <taxon>Viridiplantae</taxon>
        <taxon>Chlorophyta</taxon>
        <taxon>core chlorophytes</taxon>
        <taxon>Trebouxiophyceae</taxon>
        <taxon>Chlorellales</taxon>
        <taxon>Chlorellaceae</taxon>
        <taxon>Chlorella clade</taxon>
        <taxon>Micractinium</taxon>
    </lineage>
</organism>
<dbReference type="Proteomes" id="UP000239649">
    <property type="component" value="Unassembled WGS sequence"/>
</dbReference>
<reference evidence="4 5" key="1">
    <citation type="journal article" date="2018" name="Plant J.">
        <title>Genome sequences of Chlorella sorokiniana UTEX 1602 and Micractinium conductrix SAG 241.80: implications to maltose excretion by a green alga.</title>
        <authorList>
            <person name="Arriola M.B."/>
            <person name="Velmurugan N."/>
            <person name="Zhang Y."/>
            <person name="Plunkett M.H."/>
            <person name="Hondzo H."/>
            <person name="Barney B.M."/>
        </authorList>
    </citation>
    <scope>NUCLEOTIDE SEQUENCE [LARGE SCALE GENOMIC DNA]</scope>
    <source>
        <strain evidence="4 5">SAG 241.80</strain>
    </source>
</reference>
<dbReference type="CDD" id="cd01767">
    <property type="entry name" value="UBX"/>
    <property type="match status" value="1"/>
</dbReference>
<evidence type="ECO:0000256" key="2">
    <source>
        <dbReference type="SAM" id="MobiDB-lite"/>
    </source>
</evidence>
<accession>A0A2P6VMZ2</accession>
<evidence type="ECO:0000313" key="4">
    <source>
        <dbReference type="EMBL" id="PSC75453.1"/>
    </source>
</evidence>
<evidence type="ECO:0000256" key="1">
    <source>
        <dbReference type="ARBA" id="ARBA00023054"/>
    </source>
</evidence>
<dbReference type="Gene3D" id="1.10.8.10">
    <property type="entry name" value="DNA helicase RuvA subunit, C-terminal domain"/>
    <property type="match status" value="1"/>
</dbReference>
<name>A0A2P6VMZ2_9CHLO</name>
<dbReference type="CDD" id="cd14348">
    <property type="entry name" value="UBA_p47"/>
    <property type="match status" value="1"/>
</dbReference>
<evidence type="ECO:0000313" key="5">
    <source>
        <dbReference type="Proteomes" id="UP000239649"/>
    </source>
</evidence>
<keyword evidence="5" id="KW-1185">Reference proteome</keyword>
<dbReference type="Pfam" id="PF14555">
    <property type="entry name" value="UBA_4"/>
    <property type="match status" value="1"/>
</dbReference>
<dbReference type="PANTHER" id="PTHR23322">
    <property type="entry name" value="FAS-ASSOCIATED PROTEIN"/>
    <property type="match status" value="1"/>
</dbReference>